<organism evidence="2 3">
    <name type="scientific">Rubritalea spongiae</name>
    <dbReference type="NCBI Taxonomy" id="430797"/>
    <lineage>
        <taxon>Bacteria</taxon>
        <taxon>Pseudomonadati</taxon>
        <taxon>Verrucomicrobiota</taxon>
        <taxon>Verrucomicrobiia</taxon>
        <taxon>Verrucomicrobiales</taxon>
        <taxon>Rubritaleaceae</taxon>
        <taxon>Rubritalea</taxon>
    </lineage>
</organism>
<accession>A0ABW5E129</accession>
<evidence type="ECO:0000313" key="3">
    <source>
        <dbReference type="Proteomes" id="UP001597297"/>
    </source>
</evidence>
<keyword evidence="3" id="KW-1185">Reference proteome</keyword>
<protein>
    <submittedName>
        <fullName evidence="2">Uncharacterized protein</fullName>
    </submittedName>
</protein>
<dbReference type="Proteomes" id="UP001597297">
    <property type="component" value="Unassembled WGS sequence"/>
</dbReference>
<dbReference type="EMBL" id="JBHUJC010000011">
    <property type="protein sequence ID" value="MFD2275608.1"/>
    <property type="molecule type" value="Genomic_DNA"/>
</dbReference>
<evidence type="ECO:0000313" key="2">
    <source>
        <dbReference type="EMBL" id="MFD2275608.1"/>
    </source>
</evidence>
<dbReference type="RefSeq" id="WP_377094749.1">
    <property type="nucleotide sequence ID" value="NZ_JBHSJM010000001.1"/>
</dbReference>
<gene>
    <name evidence="2" type="ORF">ACFSQZ_03925</name>
</gene>
<reference evidence="3" key="1">
    <citation type="journal article" date="2019" name="Int. J. Syst. Evol. Microbiol.">
        <title>The Global Catalogue of Microorganisms (GCM) 10K type strain sequencing project: providing services to taxonomists for standard genome sequencing and annotation.</title>
        <authorList>
            <consortium name="The Broad Institute Genomics Platform"/>
            <consortium name="The Broad Institute Genome Sequencing Center for Infectious Disease"/>
            <person name="Wu L."/>
            <person name="Ma J."/>
        </authorList>
    </citation>
    <scope>NUCLEOTIDE SEQUENCE [LARGE SCALE GENOMIC DNA]</scope>
    <source>
        <strain evidence="3">JCM 16545</strain>
    </source>
</reference>
<comment type="caution">
    <text evidence="2">The sequence shown here is derived from an EMBL/GenBank/DDBJ whole genome shotgun (WGS) entry which is preliminary data.</text>
</comment>
<sequence length="145" mass="16388">MNKPVRKLFSVEQEEPENNPNQKEMLNRKGEARRVVKRLTTIINEHNQASLSLNVHLAGEKLKIVTNALRDHAKGGTGEIILKGENEILAHCLNRLFEELVEEPSNILYTTSTGADSMRYDAMEPSFWIECLDLLDQSIAGKKTT</sequence>
<name>A0ABW5E129_9BACT</name>
<evidence type="ECO:0000256" key="1">
    <source>
        <dbReference type="SAM" id="MobiDB-lite"/>
    </source>
</evidence>
<feature type="region of interest" description="Disordered" evidence="1">
    <location>
        <begin position="1"/>
        <end position="24"/>
    </location>
</feature>
<proteinExistence type="predicted"/>